<dbReference type="GO" id="GO:0016618">
    <property type="term" value="F:hydroxypyruvate reductase [NAD(P)H] activity"/>
    <property type="evidence" value="ECO:0007669"/>
    <property type="project" value="TreeGrafter"/>
</dbReference>
<dbReference type="InterPro" id="IPR006140">
    <property type="entry name" value="D-isomer_DH_NAD-bd"/>
</dbReference>
<dbReference type="InterPro" id="IPR036291">
    <property type="entry name" value="NAD(P)-bd_dom_sf"/>
</dbReference>
<proteinExistence type="inferred from homology"/>
<name>A0A327KH04_9BRAD</name>
<dbReference type="InterPro" id="IPR050223">
    <property type="entry name" value="D-isomer_2-hydroxyacid_DH"/>
</dbReference>
<comment type="similarity">
    <text evidence="1 4">Belongs to the D-isomer specific 2-hydroxyacid dehydrogenase family.</text>
</comment>
<dbReference type="InterPro" id="IPR006139">
    <property type="entry name" value="D-isomer_2_OHA_DH_cat_dom"/>
</dbReference>
<dbReference type="PANTHER" id="PTHR10996">
    <property type="entry name" value="2-HYDROXYACID DEHYDROGENASE-RELATED"/>
    <property type="match status" value="1"/>
</dbReference>
<dbReference type="PANTHER" id="PTHR10996:SF283">
    <property type="entry name" value="GLYOXYLATE_HYDROXYPYRUVATE REDUCTASE B"/>
    <property type="match status" value="1"/>
</dbReference>
<dbReference type="EMBL" id="NPEX01000451">
    <property type="protein sequence ID" value="RAI37411.1"/>
    <property type="molecule type" value="Genomic_DNA"/>
</dbReference>
<feature type="domain" description="D-isomer specific 2-hydroxyacid dehydrogenase NAD-binding" evidence="6">
    <location>
        <begin position="110"/>
        <end position="289"/>
    </location>
</feature>
<dbReference type="CDD" id="cd05301">
    <property type="entry name" value="GDH"/>
    <property type="match status" value="1"/>
</dbReference>
<sequence length="327" mass="35140">MRPRIFVTQPIAESAVEMMRAVADVEVHPDATSPIAKASLIEAVKRSDVLFCLMHDKVDADVIAANPALKGIAAMAIHPQDIDVRAMERRNIPLTVIPPMVSEATADMAMALILACARRVLEGDRLLRAGIYPGGQSNYLAGLGVTGKTIGLIGGGGRIGKLVARRCQGFDMRVLYSTPRRKPEAEEREWELVYASVDELLKESDIVSVHSPLRDDTLHSIGAREFALMKPTAYFVNTSRGPIVDEPAMIAALQNGTIAGAGLDVFEHEPQVPAELLAMSNVVLTPHLGSAVVDLRTEMARIVALNAIALARGETPPNPFDFAGPVT</sequence>
<dbReference type="Pfam" id="PF00389">
    <property type="entry name" value="2-Hacid_dh"/>
    <property type="match status" value="1"/>
</dbReference>
<evidence type="ECO:0000259" key="5">
    <source>
        <dbReference type="Pfam" id="PF00389"/>
    </source>
</evidence>
<evidence type="ECO:0008006" key="9">
    <source>
        <dbReference type="Google" id="ProtNLM"/>
    </source>
</evidence>
<evidence type="ECO:0000256" key="1">
    <source>
        <dbReference type="ARBA" id="ARBA00005854"/>
    </source>
</evidence>
<dbReference type="FunFam" id="3.40.50.720:FF:000203">
    <property type="entry name" value="D-3-phosphoglycerate dehydrogenase (SerA)"/>
    <property type="match status" value="1"/>
</dbReference>
<dbReference type="Pfam" id="PF02826">
    <property type="entry name" value="2-Hacid_dh_C"/>
    <property type="match status" value="1"/>
</dbReference>
<dbReference type="PROSITE" id="PS00671">
    <property type="entry name" value="D_2_HYDROXYACID_DH_3"/>
    <property type="match status" value="1"/>
</dbReference>
<dbReference type="SUPFAM" id="SSF51735">
    <property type="entry name" value="NAD(P)-binding Rossmann-fold domains"/>
    <property type="match status" value="1"/>
</dbReference>
<evidence type="ECO:0000313" key="8">
    <source>
        <dbReference type="Proteomes" id="UP000249130"/>
    </source>
</evidence>
<dbReference type="Gene3D" id="3.40.50.720">
    <property type="entry name" value="NAD(P)-binding Rossmann-like Domain"/>
    <property type="match status" value="2"/>
</dbReference>
<keyword evidence="3" id="KW-0520">NAD</keyword>
<reference evidence="7 8" key="1">
    <citation type="submission" date="2017-07" db="EMBL/GenBank/DDBJ databases">
        <title>Draft Genome Sequences of Select Purple Nonsulfur Bacteria.</title>
        <authorList>
            <person name="Lasarre B."/>
            <person name="Mckinlay J.B."/>
        </authorList>
    </citation>
    <scope>NUCLEOTIDE SEQUENCE [LARGE SCALE GENOMIC DNA]</scope>
    <source>
        <strain evidence="7 8">DSM 5909</strain>
    </source>
</reference>
<dbReference type="GO" id="GO:0051287">
    <property type="term" value="F:NAD binding"/>
    <property type="evidence" value="ECO:0007669"/>
    <property type="project" value="InterPro"/>
</dbReference>
<gene>
    <name evidence="7" type="ORF">CH341_29680</name>
</gene>
<protein>
    <recommendedName>
        <fullName evidence="9">D-glycerate dehydrogenase</fullName>
    </recommendedName>
</protein>
<accession>A0A327KH04</accession>
<dbReference type="GO" id="GO:0030267">
    <property type="term" value="F:glyoxylate reductase (NADPH) activity"/>
    <property type="evidence" value="ECO:0007669"/>
    <property type="project" value="TreeGrafter"/>
</dbReference>
<evidence type="ECO:0000256" key="2">
    <source>
        <dbReference type="ARBA" id="ARBA00023002"/>
    </source>
</evidence>
<comment type="caution">
    <text evidence="7">The sequence shown here is derived from an EMBL/GenBank/DDBJ whole genome shotgun (WGS) entry which is preliminary data.</text>
</comment>
<dbReference type="OrthoDB" id="9793626at2"/>
<dbReference type="RefSeq" id="WP_111423075.1">
    <property type="nucleotide sequence ID" value="NZ_NPEX01000451.1"/>
</dbReference>
<evidence type="ECO:0000259" key="6">
    <source>
        <dbReference type="Pfam" id="PF02826"/>
    </source>
</evidence>
<dbReference type="GO" id="GO:0005829">
    <property type="term" value="C:cytosol"/>
    <property type="evidence" value="ECO:0007669"/>
    <property type="project" value="TreeGrafter"/>
</dbReference>
<dbReference type="SUPFAM" id="SSF52283">
    <property type="entry name" value="Formate/glycerate dehydrogenase catalytic domain-like"/>
    <property type="match status" value="1"/>
</dbReference>
<keyword evidence="8" id="KW-1185">Reference proteome</keyword>
<dbReference type="InterPro" id="IPR029753">
    <property type="entry name" value="D-isomer_DH_CS"/>
</dbReference>
<dbReference type="Proteomes" id="UP000249130">
    <property type="component" value="Unassembled WGS sequence"/>
</dbReference>
<feature type="domain" description="D-isomer specific 2-hydroxyacid dehydrogenase catalytic" evidence="5">
    <location>
        <begin position="5"/>
        <end position="319"/>
    </location>
</feature>
<organism evidence="7 8">
    <name type="scientific">Rhodoplanes roseus</name>
    <dbReference type="NCBI Taxonomy" id="29409"/>
    <lineage>
        <taxon>Bacteria</taxon>
        <taxon>Pseudomonadati</taxon>
        <taxon>Pseudomonadota</taxon>
        <taxon>Alphaproteobacteria</taxon>
        <taxon>Hyphomicrobiales</taxon>
        <taxon>Nitrobacteraceae</taxon>
        <taxon>Rhodoplanes</taxon>
    </lineage>
</organism>
<keyword evidence="2 4" id="KW-0560">Oxidoreductase</keyword>
<dbReference type="AlphaFoldDB" id="A0A327KH04"/>
<evidence type="ECO:0000313" key="7">
    <source>
        <dbReference type="EMBL" id="RAI37411.1"/>
    </source>
</evidence>
<evidence type="ECO:0000256" key="3">
    <source>
        <dbReference type="ARBA" id="ARBA00023027"/>
    </source>
</evidence>
<evidence type="ECO:0000256" key="4">
    <source>
        <dbReference type="RuleBase" id="RU003719"/>
    </source>
</evidence>